<dbReference type="OrthoDB" id="4639836at2"/>
<dbReference type="EMBL" id="LZLR01000232">
    <property type="protein sequence ID" value="OBK14664.1"/>
    <property type="molecule type" value="Genomic_DNA"/>
</dbReference>
<evidence type="ECO:0000256" key="1">
    <source>
        <dbReference type="SAM" id="Phobius"/>
    </source>
</evidence>
<name>A0A1A3N0T0_MYCAS</name>
<keyword evidence="1" id="KW-0812">Transmembrane</keyword>
<evidence type="ECO:0000313" key="2">
    <source>
        <dbReference type="EMBL" id="OBK14664.1"/>
    </source>
</evidence>
<accession>A0A1A3N0T0</accession>
<keyword evidence="1" id="KW-1133">Transmembrane helix</keyword>
<dbReference type="AlphaFoldDB" id="A0A1A3N0T0"/>
<evidence type="ECO:0000313" key="3">
    <source>
        <dbReference type="Proteomes" id="UP000093819"/>
    </source>
</evidence>
<evidence type="ECO:0008006" key="4">
    <source>
        <dbReference type="Google" id="ProtNLM"/>
    </source>
</evidence>
<organism evidence="2 3">
    <name type="scientific">Mycobacterium asiaticum</name>
    <dbReference type="NCBI Taxonomy" id="1790"/>
    <lineage>
        <taxon>Bacteria</taxon>
        <taxon>Bacillati</taxon>
        <taxon>Actinomycetota</taxon>
        <taxon>Actinomycetes</taxon>
        <taxon>Mycobacteriales</taxon>
        <taxon>Mycobacteriaceae</taxon>
        <taxon>Mycobacterium</taxon>
    </lineage>
</organism>
<sequence>MPGDGLLRFISGPLRFSAWWPVLGVLLLLAVIGWYAVVFVWTLPPARLRRMPVINGLHARVNRRRFARAVARIGAQYRDGTLTPSAASARISRTLRSFLYVATGIRAQYLHVEQLAGGPLAAAAPLFAGLNDARFNPGAQQDVAELGRSAEELITSWN</sequence>
<comment type="caution">
    <text evidence="2">The sequence shown here is derived from an EMBL/GenBank/DDBJ whole genome shotgun (WGS) entry which is preliminary data.</text>
</comment>
<proteinExistence type="predicted"/>
<feature type="transmembrane region" description="Helical" evidence="1">
    <location>
        <begin position="20"/>
        <end position="43"/>
    </location>
</feature>
<protein>
    <recommendedName>
        <fullName evidence="4">DUF4129 domain-containing protein</fullName>
    </recommendedName>
</protein>
<keyword evidence="1" id="KW-0472">Membrane</keyword>
<dbReference type="Proteomes" id="UP000093819">
    <property type="component" value="Unassembled WGS sequence"/>
</dbReference>
<gene>
    <name evidence="2" type="ORF">A5635_09555</name>
</gene>
<reference evidence="2 3" key="1">
    <citation type="submission" date="2016-06" db="EMBL/GenBank/DDBJ databases">
        <authorList>
            <person name="Kjaerup R.B."/>
            <person name="Dalgaard T.S."/>
            <person name="Juul-Madsen H.R."/>
        </authorList>
    </citation>
    <scope>NUCLEOTIDE SEQUENCE [LARGE SCALE GENOMIC DNA]</scope>
    <source>
        <strain evidence="2 3">1245335.1</strain>
    </source>
</reference>